<organism evidence="2 3">
    <name type="scientific">Winogradskyella aquimaris</name>
    <dbReference type="NCBI Taxonomy" id="864074"/>
    <lineage>
        <taxon>Bacteria</taxon>
        <taxon>Pseudomonadati</taxon>
        <taxon>Bacteroidota</taxon>
        <taxon>Flavobacteriia</taxon>
        <taxon>Flavobacteriales</taxon>
        <taxon>Flavobacteriaceae</taxon>
        <taxon>Winogradskyella</taxon>
    </lineage>
</organism>
<evidence type="ECO:0000313" key="2">
    <source>
        <dbReference type="EMBL" id="MDY2587867.1"/>
    </source>
</evidence>
<comment type="caution">
    <text evidence="2">The sequence shown here is derived from an EMBL/GenBank/DDBJ whole genome shotgun (WGS) entry which is preliminary data.</text>
</comment>
<reference evidence="2 3" key="1">
    <citation type="submission" date="2023-11" db="EMBL/GenBank/DDBJ databases">
        <title>Winogradskyella pelagius sp. nov., isolated from coastal sediment.</title>
        <authorList>
            <person name="Li F."/>
        </authorList>
    </citation>
    <scope>NUCLEOTIDE SEQUENCE [LARGE SCALE GENOMIC DNA]</scope>
    <source>
        <strain evidence="2 3">KCTC 23502</strain>
    </source>
</reference>
<feature type="transmembrane region" description="Helical" evidence="1">
    <location>
        <begin position="64"/>
        <end position="83"/>
    </location>
</feature>
<feature type="transmembrane region" description="Helical" evidence="1">
    <location>
        <begin position="7"/>
        <end position="24"/>
    </location>
</feature>
<name>A0ABU5ET48_9FLAO</name>
<dbReference type="RefSeq" id="WP_320556218.1">
    <property type="nucleotide sequence ID" value="NZ_JAXDAE010000011.1"/>
</dbReference>
<protein>
    <submittedName>
        <fullName evidence="2">Uncharacterized protein</fullName>
    </submittedName>
</protein>
<accession>A0ABU5ET48</accession>
<keyword evidence="1" id="KW-0472">Membrane</keyword>
<dbReference type="Proteomes" id="UP001285855">
    <property type="component" value="Unassembled WGS sequence"/>
</dbReference>
<keyword evidence="3" id="KW-1185">Reference proteome</keyword>
<keyword evidence="1" id="KW-0812">Transmembrane</keyword>
<gene>
    <name evidence="2" type="ORF">SNF14_11005</name>
</gene>
<evidence type="ECO:0000313" key="3">
    <source>
        <dbReference type="Proteomes" id="UP001285855"/>
    </source>
</evidence>
<evidence type="ECO:0000256" key="1">
    <source>
        <dbReference type="SAM" id="Phobius"/>
    </source>
</evidence>
<keyword evidence="1" id="KW-1133">Transmembrane helix</keyword>
<sequence length="84" mass="9908">MKYRPTVLNISVVIVLIYDGYKYFKDLINDIHYQYGALAMFMTGIIVFSGLLLDYFLQKKIKKYFILNLVGLLVVLIFILFTMR</sequence>
<proteinExistence type="predicted"/>
<dbReference type="EMBL" id="JAXDAE010000011">
    <property type="protein sequence ID" value="MDY2587867.1"/>
    <property type="molecule type" value="Genomic_DNA"/>
</dbReference>
<feature type="transmembrane region" description="Helical" evidence="1">
    <location>
        <begin position="36"/>
        <end position="57"/>
    </location>
</feature>